<evidence type="ECO:0008006" key="4">
    <source>
        <dbReference type="Google" id="ProtNLM"/>
    </source>
</evidence>
<accession>A0AAV0CQU7</accession>
<proteinExistence type="inferred from homology"/>
<evidence type="ECO:0000313" key="3">
    <source>
        <dbReference type="Proteomes" id="UP001152523"/>
    </source>
</evidence>
<dbReference type="EMBL" id="CAMAPF010000043">
    <property type="protein sequence ID" value="CAH9083320.1"/>
    <property type="molecule type" value="Genomic_DNA"/>
</dbReference>
<dbReference type="InterPro" id="IPR008560">
    <property type="entry name" value="DUF842_euk"/>
</dbReference>
<dbReference type="Pfam" id="PF05811">
    <property type="entry name" value="DUF842"/>
    <property type="match status" value="1"/>
</dbReference>
<dbReference type="GO" id="GO:0005737">
    <property type="term" value="C:cytoplasm"/>
    <property type="evidence" value="ECO:0007669"/>
    <property type="project" value="TreeGrafter"/>
</dbReference>
<gene>
    <name evidence="2" type="ORF">CEPIT_LOCUS8516</name>
</gene>
<protein>
    <recommendedName>
        <fullName evidence="4">Protein FAM136A</fullName>
    </recommendedName>
</protein>
<evidence type="ECO:0000313" key="2">
    <source>
        <dbReference type="EMBL" id="CAH9083320.1"/>
    </source>
</evidence>
<dbReference type="PANTHER" id="PTHR21096:SF0">
    <property type="entry name" value="PROTEIN FAM136A"/>
    <property type="match status" value="1"/>
</dbReference>
<keyword evidence="3" id="KW-1185">Reference proteome</keyword>
<dbReference type="PANTHER" id="PTHR21096">
    <property type="entry name" value="PROTEIN FAM136A"/>
    <property type="match status" value="1"/>
</dbReference>
<evidence type="ECO:0000256" key="1">
    <source>
        <dbReference type="ARBA" id="ARBA00009952"/>
    </source>
</evidence>
<comment type="caution">
    <text evidence="2">The sequence shown here is derived from an EMBL/GenBank/DDBJ whole genome shotgun (WGS) entry which is preliminary data.</text>
</comment>
<sequence>MEPISAEERLVTERLKQKLNEVNRAVETHFSGITDHVNFTLQQAYFRCAYECFDRRKRQEEINNCVERCSLPCVNAQNVVQNEIATLQEKLQRAMLVCQDKLEASKLQMNRSEGIKDLESCVDQSVQNYIQTLPHIVGRLKSRLGMTDPV</sequence>
<reference evidence="2" key="1">
    <citation type="submission" date="2022-07" db="EMBL/GenBank/DDBJ databases">
        <authorList>
            <person name="Macas J."/>
            <person name="Novak P."/>
            <person name="Neumann P."/>
        </authorList>
    </citation>
    <scope>NUCLEOTIDE SEQUENCE</scope>
</reference>
<comment type="similarity">
    <text evidence="1">Belongs to the FAM136 family.</text>
</comment>
<dbReference type="AlphaFoldDB" id="A0AAV0CQU7"/>
<dbReference type="Proteomes" id="UP001152523">
    <property type="component" value="Unassembled WGS sequence"/>
</dbReference>
<name>A0AAV0CQU7_9ASTE</name>
<organism evidence="2 3">
    <name type="scientific">Cuscuta epithymum</name>
    <dbReference type="NCBI Taxonomy" id="186058"/>
    <lineage>
        <taxon>Eukaryota</taxon>
        <taxon>Viridiplantae</taxon>
        <taxon>Streptophyta</taxon>
        <taxon>Embryophyta</taxon>
        <taxon>Tracheophyta</taxon>
        <taxon>Spermatophyta</taxon>
        <taxon>Magnoliopsida</taxon>
        <taxon>eudicotyledons</taxon>
        <taxon>Gunneridae</taxon>
        <taxon>Pentapetalae</taxon>
        <taxon>asterids</taxon>
        <taxon>lamiids</taxon>
        <taxon>Solanales</taxon>
        <taxon>Convolvulaceae</taxon>
        <taxon>Cuscuteae</taxon>
        <taxon>Cuscuta</taxon>
        <taxon>Cuscuta subgen. Cuscuta</taxon>
    </lineage>
</organism>